<gene>
    <name evidence="2" type="ORF">BN2458_PEG1723</name>
</gene>
<name>A0A0S4PZE9_9HELI</name>
<dbReference type="AlphaFoldDB" id="A0A0S4PZE9"/>
<dbReference type="EMBL" id="LN907858">
    <property type="protein sequence ID" value="CUU40606.1"/>
    <property type="molecule type" value="Genomic_DNA"/>
</dbReference>
<protein>
    <submittedName>
        <fullName evidence="2">Uncharacterized protein</fullName>
    </submittedName>
</protein>
<feature type="coiled-coil region" evidence="1">
    <location>
        <begin position="6"/>
        <end position="44"/>
    </location>
</feature>
<dbReference type="PATRIC" id="fig|76936.10.peg.1683"/>
<dbReference type="OrthoDB" id="9925525at2"/>
<keyword evidence="1" id="KW-0175">Coiled coil</keyword>
<dbReference type="KEGG" id="hty:BN2458_PEG1723"/>
<organism evidence="2 3">
    <name type="scientific">Helicobacter typhlonius</name>
    <dbReference type="NCBI Taxonomy" id="76936"/>
    <lineage>
        <taxon>Bacteria</taxon>
        <taxon>Pseudomonadati</taxon>
        <taxon>Campylobacterota</taxon>
        <taxon>Epsilonproteobacteria</taxon>
        <taxon>Campylobacterales</taxon>
        <taxon>Helicobacteraceae</taxon>
        <taxon>Helicobacter</taxon>
    </lineage>
</organism>
<sequence length="53" mass="6457">MSEEQARDLKEQILDMEDKLDEFVEQMQARITILKNSLRKMEQEKPKAKDYER</sequence>
<dbReference type="RefSeq" id="WP_156407289.1">
    <property type="nucleotide sequence ID" value="NZ_CAJTQN010000003.1"/>
</dbReference>
<evidence type="ECO:0000313" key="3">
    <source>
        <dbReference type="Proteomes" id="UP000064525"/>
    </source>
</evidence>
<evidence type="ECO:0000313" key="2">
    <source>
        <dbReference type="EMBL" id="CUU40606.1"/>
    </source>
</evidence>
<evidence type="ECO:0000256" key="1">
    <source>
        <dbReference type="SAM" id="Coils"/>
    </source>
</evidence>
<proteinExistence type="predicted"/>
<reference evidence="3" key="1">
    <citation type="submission" date="2015-11" db="EMBL/GenBank/DDBJ databases">
        <authorList>
            <person name="Anvar S.Y."/>
        </authorList>
    </citation>
    <scope>NUCLEOTIDE SEQUENCE [LARGE SCALE GENOMIC DNA]</scope>
</reference>
<accession>A0A0S4PZE9</accession>
<dbReference type="Proteomes" id="UP000064525">
    <property type="component" value="Chromosome I"/>
</dbReference>
<dbReference type="GeneID" id="78152269"/>